<feature type="domain" description="EGF-like" evidence="6">
    <location>
        <begin position="200"/>
        <end position="241"/>
    </location>
</feature>
<keyword evidence="3" id="KW-0677">Repeat</keyword>
<evidence type="ECO:0000313" key="9">
    <source>
        <dbReference type="Proteomes" id="UP001159428"/>
    </source>
</evidence>
<gene>
    <name evidence="8" type="ORF">PMEA_00007009</name>
</gene>
<dbReference type="InterPro" id="IPR000742">
    <property type="entry name" value="EGF"/>
</dbReference>
<accession>A0AAU9Y5H7</accession>
<dbReference type="InterPro" id="IPR003609">
    <property type="entry name" value="Pan_app"/>
</dbReference>
<dbReference type="PROSITE" id="PS00022">
    <property type="entry name" value="EGF_1"/>
    <property type="match status" value="1"/>
</dbReference>
<dbReference type="InterPro" id="IPR000152">
    <property type="entry name" value="EGF-type_Asp/Asn_hydroxyl_site"/>
</dbReference>
<evidence type="ECO:0000256" key="3">
    <source>
        <dbReference type="ARBA" id="ARBA00022737"/>
    </source>
</evidence>
<reference evidence="8 9" key="1">
    <citation type="submission" date="2022-05" db="EMBL/GenBank/DDBJ databases">
        <authorList>
            <consortium name="Genoscope - CEA"/>
            <person name="William W."/>
        </authorList>
    </citation>
    <scope>NUCLEOTIDE SEQUENCE [LARGE SCALE GENOMIC DNA]</scope>
</reference>
<evidence type="ECO:0000256" key="2">
    <source>
        <dbReference type="ARBA" id="ARBA00022729"/>
    </source>
</evidence>
<evidence type="ECO:0000256" key="5">
    <source>
        <dbReference type="PROSITE-ProRule" id="PRU00076"/>
    </source>
</evidence>
<dbReference type="InterPro" id="IPR049883">
    <property type="entry name" value="NOTCH1_EGF-like"/>
</dbReference>
<dbReference type="AlphaFoldDB" id="A0AAU9Y5H7"/>
<dbReference type="Pfam" id="PF07645">
    <property type="entry name" value="EGF_CA"/>
    <property type="match status" value="2"/>
</dbReference>
<name>A0AAU9Y5H7_9CNID</name>
<dbReference type="Gene3D" id="2.10.25.10">
    <property type="entry name" value="Laminin"/>
    <property type="match status" value="2"/>
</dbReference>
<proteinExistence type="predicted"/>
<feature type="non-terminal residue" evidence="8">
    <location>
        <position position="1"/>
    </location>
</feature>
<dbReference type="FunFam" id="2.10.25.10:FF:000038">
    <property type="entry name" value="Fibrillin 2"/>
    <property type="match status" value="1"/>
</dbReference>
<dbReference type="PROSITE" id="PS50948">
    <property type="entry name" value="PAN"/>
    <property type="match status" value="1"/>
</dbReference>
<evidence type="ECO:0000256" key="4">
    <source>
        <dbReference type="ARBA" id="ARBA00023157"/>
    </source>
</evidence>
<dbReference type="InterPro" id="IPR001881">
    <property type="entry name" value="EGF-like_Ca-bd_dom"/>
</dbReference>
<dbReference type="SMART" id="SM00181">
    <property type="entry name" value="EGF"/>
    <property type="match status" value="2"/>
</dbReference>
<evidence type="ECO:0000259" key="7">
    <source>
        <dbReference type="PROSITE" id="PS50948"/>
    </source>
</evidence>
<dbReference type="GO" id="GO:0005509">
    <property type="term" value="F:calcium ion binding"/>
    <property type="evidence" value="ECO:0007669"/>
    <property type="project" value="InterPro"/>
</dbReference>
<dbReference type="PANTHER" id="PTHR24050:SF28">
    <property type="entry name" value="UROMODULIN-LIKE"/>
    <property type="match status" value="1"/>
</dbReference>
<keyword evidence="4 5" id="KW-1015">Disulfide bond</keyword>
<organism evidence="8 9">
    <name type="scientific">Pocillopora meandrina</name>
    <dbReference type="NCBI Taxonomy" id="46732"/>
    <lineage>
        <taxon>Eukaryota</taxon>
        <taxon>Metazoa</taxon>
        <taxon>Cnidaria</taxon>
        <taxon>Anthozoa</taxon>
        <taxon>Hexacorallia</taxon>
        <taxon>Scleractinia</taxon>
        <taxon>Astrocoeniina</taxon>
        <taxon>Pocilloporidae</taxon>
        <taxon>Pocillopora</taxon>
    </lineage>
</organism>
<dbReference type="InterPro" id="IPR018097">
    <property type="entry name" value="EGF_Ca-bd_CS"/>
</dbReference>
<protein>
    <recommendedName>
        <fullName evidence="10">EGF-like domain-containing protein</fullName>
    </recommendedName>
</protein>
<dbReference type="PROSITE" id="PS01186">
    <property type="entry name" value="EGF_2"/>
    <property type="match status" value="1"/>
</dbReference>
<comment type="caution">
    <text evidence="8">The sequence shown here is derived from an EMBL/GenBank/DDBJ whole genome shotgun (WGS) entry which is preliminary data.</text>
</comment>
<feature type="domain" description="EGF-like" evidence="6">
    <location>
        <begin position="160"/>
        <end position="198"/>
    </location>
</feature>
<sequence>EDVDECLLGKHDFPAERECVNNLGSYQCSHWLKGKTVFSIICVRKMLEKMKCYLLLALFTCLDCFSANNQCGLSSMGDDCRVIEFKEGTKNKILTNHVIRRDQLPDKDICELRCYLEPNCVSYNYGPLSDGTFTCELNDRTYLQVPASLKDKSGFVYTEIFNPCESIPCANHASCQAGFGNHGYRCICPAGYLGVQCKTDIDECDDGSHDCRDAANCKNTAGSFDCSCQSGHLGDGRHFCSDNWKKINTDPVYFGTKNDDFGSFQIQEAGKIYTFKLVHTNGTVTCDTYYKSTKWGCLHPYLRNHRLLTVITYPNKTVLPLAEFAKCSVDYSYQLDGAHVNSPTLVFNLLPTPLVVSIGQQFLIWYGQDLANYTELNNAGETCADVYALYPSPELQH</sequence>
<dbReference type="PROSITE" id="PS50026">
    <property type="entry name" value="EGF_3"/>
    <property type="match status" value="2"/>
</dbReference>
<keyword evidence="2" id="KW-0732">Signal</keyword>
<dbReference type="SUPFAM" id="SSF57196">
    <property type="entry name" value="EGF/Laminin"/>
    <property type="match status" value="2"/>
</dbReference>
<keyword evidence="9" id="KW-1185">Reference proteome</keyword>
<feature type="disulfide bond" evidence="5">
    <location>
        <begin position="188"/>
        <end position="197"/>
    </location>
</feature>
<dbReference type="InterPro" id="IPR052235">
    <property type="entry name" value="Nephronectin_domain"/>
</dbReference>
<dbReference type="PROSITE" id="PS00010">
    <property type="entry name" value="ASX_HYDROXYL"/>
    <property type="match status" value="1"/>
</dbReference>
<dbReference type="CDD" id="cd00054">
    <property type="entry name" value="EGF_CA"/>
    <property type="match status" value="2"/>
</dbReference>
<evidence type="ECO:0000313" key="8">
    <source>
        <dbReference type="EMBL" id="CAH3167190.1"/>
    </source>
</evidence>
<evidence type="ECO:0000259" key="6">
    <source>
        <dbReference type="PROSITE" id="PS50026"/>
    </source>
</evidence>
<dbReference type="EMBL" id="CALNXJ010000151">
    <property type="protein sequence ID" value="CAH3167190.1"/>
    <property type="molecule type" value="Genomic_DNA"/>
</dbReference>
<feature type="domain" description="Apple" evidence="7">
    <location>
        <begin position="80"/>
        <end position="164"/>
    </location>
</feature>
<dbReference type="Pfam" id="PF00024">
    <property type="entry name" value="PAN_1"/>
    <property type="match status" value="1"/>
</dbReference>
<keyword evidence="1 5" id="KW-0245">EGF-like domain</keyword>
<dbReference type="PANTHER" id="PTHR24050">
    <property type="entry name" value="PA14 DOMAIN-CONTAINING PROTEIN"/>
    <property type="match status" value="1"/>
</dbReference>
<comment type="caution">
    <text evidence="5">Lacks conserved residue(s) required for the propagation of feature annotation.</text>
</comment>
<evidence type="ECO:0008006" key="10">
    <source>
        <dbReference type="Google" id="ProtNLM"/>
    </source>
</evidence>
<dbReference type="PROSITE" id="PS01187">
    <property type="entry name" value="EGF_CA"/>
    <property type="match status" value="1"/>
</dbReference>
<feature type="disulfide bond" evidence="5">
    <location>
        <begin position="169"/>
        <end position="186"/>
    </location>
</feature>
<evidence type="ECO:0000256" key="1">
    <source>
        <dbReference type="ARBA" id="ARBA00022536"/>
    </source>
</evidence>
<dbReference type="Proteomes" id="UP001159428">
    <property type="component" value="Unassembled WGS sequence"/>
</dbReference>
<dbReference type="SMART" id="SM00179">
    <property type="entry name" value="EGF_CA"/>
    <property type="match status" value="3"/>
</dbReference>